<proteinExistence type="predicted"/>
<evidence type="ECO:0000256" key="1">
    <source>
        <dbReference type="SAM" id="MobiDB-lite"/>
    </source>
</evidence>
<name>A0A1G1X6I1_9BACT</name>
<evidence type="ECO:0000313" key="3">
    <source>
        <dbReference type="Proteomes" id="UP000177941"/>
    </source>
</evidence>
<feature type="region of interest" description="Disordered" evidence="1">
    <location>
        <begin position="1"/>
        <end position="25"/>
    </location>
</feature>
<feature type="compositionally biased region" description="Basic and acidic residues" evidence="1">
    <location>
        <begin position="12"/>
        <end position="25"/>
    </location>
</feature>
<evidence type="ECO:0000313" key="2">
    <source>
        <dbReference type="EMBL" id="OGY35589.1"/>
    </source>
</evidence>
<gene>
    <name evidence="2" type="ORF">A3E36_00270</name>
</gene>
<dbReference type="Proteomes" id="UP000177941">
    <property type="component" value="Unassembled WGS sequence"/>
</dbReference>
<organism evidence="2 3">
    <name type="scientific">Candidatus Andersenbacteria bacterium RIFCSPHIGHO2_12_FULL_45_11b</name>
    <dbReference type="NCBI Taxonomy" id="1797282"/>
    <lineage>
        <taxon>Bacteria</taxon>
        <taxon>Candidatus Anderseniibacteriota</taxon>
    </lineage>
</organism>
<dbReference type="AlphaFoldDB" id="A0A1G1X6I1"/>
<reference evidence="2 3" key="1">
    <citation type="journal article" date="2016" name="Nat. Commun.">
        <title>Thousands of microbial genomes shed light on interconnected biogeochemical processes in an aquifer system.</title>
        <authorList>
            <person name="Anantharaman K."/>
            <person name="Brown C.T."/>
            <person name="Hug L.A."/>
            <person name="Sharon I."/>
            <person name="Castelle C.J."/>
            <person name="Probst A.J."/>
            <person name="Thomas B.C."/>
            <person name="Singh A."/>
            <person name="Wilkins M.J."/>
            <person name="Karaoz U."/>
            <person name="Brodie E.L."/>
            <person name="Williams K.H."/>
            <person name="Hubbard S.S."/>
            <person name="Banfield J.F."/>
        </authorList>
    </citation>
    <scope>NUCLEOTIDE SEQUENCE [LARGE SCALE GENOMIC DNA]</scope>
</reference>
<accession>A0A1G1X6I1</accession>
<sequence length="320" mass="36113">MGIETMPQPQHEAPERKSPEIPRIDFTPEKFDEELDLVSETAWLNAKKLPEHEQLPKYFQNLQKMRTRYLEVADAQQEPEEHKAAAQALLGAFILSQHALYGGLDEKGKTGIARKFEENIIIQSSAAAYLGELNEKYKNNPAEATQRASRFWAAQERCLRVYFERNPKFAFDAWKNGILRDAALQWIIRKECKWDVVPQEDLRADAVQKVDLVALSSNDIAYLFQIKPMESGEQGGWEMDQVLPARGDAYGYSNEVISGMHRFADDNGLEDSTTKGFLIRVSASGEYINKQTGMPSPQFAQQLKGELVGIDGASRQKSAA</sequence>
<protein>
    <submittedName>
        <fullName evidence="2">Uncharacterized protein</fullName>
    </submittedName>
</protein>
<dbReference type="EMBL" id="MHHS01000048">
    <property type="protein sequence ID" value="OGY35589.1"/>
    <property type="molecule type" value="Genomic_DNA"/>
</dbReference>
<comment type="caution">
    <text evidence="2">The sequence shown here is derived from an EMBL/GenBank/DDBJ whole genome shotgun (WGS) entry which is preliminary data.</text>
</comment>